<reference evidence="2" key="1">
    <citation type="journal article" date="2019" name="Int. J. Syst. Evol. Microbiol.">
        <title>The Global Catalogue of Microorganisms (GCM) 10K type strain sequencing project: providing services to taxonomists for standard genome sequencing and annotation.</title>
        <authorList>
            <consortium name="The Broad Institute Genomics Platform"/>
            <consortium name="The Broad Institute Genome Sequencing Center for Infectious Disease"/>
            <person name="Wu L."/>
            <person name="Ma J."/>
        </authorList>
    </citation>
    <scope>NUCLEOTIDE SEQUENCE [LARGE SCALE GENOMIC DNA]</scope>
    <source>
        <strain evidence="2">JCM 17925</strain>
    </source>
</reference>
<comment type="caution">
    <text evidence="1">The sequence shown here is derived from an EMBL/GenBank/DDBJ whole genome shotgun (WGS) entry which is preliminary data.</text>
</comment>
<organism evidence="1 2">
    <name type="scientific">Nibrella viscosa</name>
    <dbReference type="NCBI Taxonomy" id="1084524"/>
    <lineage>
        <taxon>Bacteria</taxon>
        <taxon>Pseudomonadati</taxon>
        <taxon>Bacteroidota</taxon>
        <taxon>Cytophagia</taxon>
        <taxon>Cytophagales</taxon>
        <taxon>Spirosomataceae</taxon>
        <taxon>Nibrella</taxon>
    </lineage>
</organism>
<dbReference type="Proteomes" id="UP001500936">
    <property type="component" value="Unassembled WGS sequence"/>
</dbReference>
<dbReference type="PANTHER" id="PTHR36842:SF1">
    <property type="entry name" value="PROTEIN TOLB"/>
    <property type="match status" value="1"/>
</dbReference>
<dbReference type="EMBL" id="BAABHB010000002">
    <property type="protein sequence ID" value="GAA4401134.1"/>
    <property type="molecule type" value="Genomic_DNA"/>
</dbReference>
<dbReference type="Gene3D" id="2.120.10.30">
    <property type="entry name" value="TolB, C-terminal domain"/>
    <property type="match status" value="1"/>
</dbReference>
<evidence type="ECO:0000313" key="2">
    <source>
        <dbReference type="Proteomes" id="UP001500936"/>
    </source>
</evidence>
<dbReference type="InterPro" id="IPR011042">
    <property type="entry name" value="6-blade_b-propeller_TolB-like"/>
</dbReference>
<gene>
    <name evidence="1" type="ORF">GCM10023187_14980</name>
</gene>
<dbReference type="SUPFAM" id="SSF69304">
    <property type="entry name" value="Tricorn protease N-terminal domain"/>
    <property type="match status" value="1"/>
</dbReference>
<dbReference type="RefSeq" id="WP_345265540.1">
    <property type="nucleotide sequence ID" value="NZ_BAABHB010000002.1"/>
</dbReference>
<accession>A0ABP8K6T4</accession>
<protein>
    <submittedName>
        <fullName evidence="1">Uncharacterized protein</fullName>
    </submittedName>
</protein>
<dbReference type="PANTHER" id="PTHR36842">
    <property type="entry name" value="PROTEIN TOLB HOMOLOG"/>
    <property type="match status" value="1"/>
</dbReference>
<proteinExistence type="predicted"/>
<evidence type="ECO:0000313" key="1">
    <source>
        <dbReference type="EMBL" id="GAA4401134.1"/>
    </source>
</evidence>
<keyword evidence="2" id="KW-1185">Reference proteome</keyword>
<sequence>MNKIGYILLFGLWSIPIFAQNGTDIYLLDLSASGGRLVLSNPRNITKKAGYDNQPFFHPAEPVLYYTSMMADNQTDIWSYNLRTSIQTQLTNTPDSEYSPTVLPDRRYLSCIVQRKGSGDQDLVKYRIGNTADTKLILASQKTGKIGYQAWLNTDEAVVFVLGEPASLHYLNFKTKRDTLIATQIGRSLHRIPQQNALSFVQQVDGKWMIRAFDPASKRLADLAESAPDSDHYNAWTSDGLLLESWGNGIVWFDPKSKQWQPVLLPENLPRKKITRMAVQGNRIAIVLDE</sequence>
<name>A0ABP8K6T4_9BACT</name>